<feature type="compositionally biased region" description="Gly residues" evidence="6">
    <location>
        <begin position="763"/>
        <end position="787"/>
    </location>
</feature>
<dbReference type="InterPro" id="IPR007042">
    <property type="entry name" value="SERRATE/Ars2_C"/>
</dbReference>
<name>A0A6V7X150_MELEN</name>
<dbReference type="PANTHER" id="PTHR13165:SF0">
    <property type="entry name" value="SERRATE RNA EFFECTOR MOLECULE HOMOLOG"/>
    <property type="match status" value="1"/>
</dbReference>
<dbReference type="PANTHER" id="PTHR13165">
    <property type="entry name" value="ARSENITE-RESISTANCE PROTEIN 2"/>
    <property type="match status" value="1"/>
</dbReference>
<evidence type="ECO:0000259" key="7">
    <source>
        <dbReference type="Pfam" id="PF04959"/>
    </source>
</evidence>
<gene>
    <name evidence="9" type="ORF">MENT_LOCUS45929</name>
</gene>
<evidence type="ECO:0000259" key="8">
    <source>
        <dbReference type="Pfam" id="PF12066"/>
    </source>
</evidence>
<dbReference type="OrthoDB" id="342064at2759"/>
<dbReference type="InterPro" id="IPR021933">
    <property type="entry name" value="SERRATE/Ars2_N"/>
</dbReference>
<comment type="similarity">
    <text evidence="2">Belongs to the ARS2 family.</text>
</comment>
<comment type="caution">
    <text evidence="9">The sequence shown here is derived from an EMBL/GenBank/DDBJ whole genome shotgun (WGS) entry which is preliminary data.</text>
</comment>
<dbReference type="Proteomes" id="UP000580250">
    <property type="component" value="Unassembled WGS sequence"/>
</dbReference>
<evidence type="ECO:0000256" key="4">
    <source>
        <dbReference type="ARBA" id="ARBA00023242"/>
    </source>
</evidence>
<evidence type="ECO:0000256" key="5">
    <source>
        <dbReference type="ARBA" id="ARBA00030701"/>
    </source>
</evidence>
<dbReference type="Pfam" id="PF04959">
    <property type="entry name" value="ARS2"/>
    <property type="match status" value="1"/>
</dbReference>
<dbReference type="GO" id="GO:0031053">
    <property type="term" value="P:primary miRNA processing"/>
    <property type="evidence" value="ECO:0007669"/>
    <property type="project" value="TreeGrafter"/>
</dbReference>
<feature type="region of interest" description="Disordered" evidence="6">
    <location>
        <begin position="1"/>
        <end position="93"/>
    </location>
</feature>
<accession>A0A6V7X150</accession>
<evidence type="ECO:0000313" key="10">
    <source>
        <dbReference type="Proteomes" id="UP000580250"/>
    </source>
</evidence>
<feature type="compositionally biased region" description="Basic and acidic residues" evidence="6">
    <location>
        <begin position="7"/>
        <end position="46"/>
    </location>
</feature>
<protein>
    <recommendedName>
        <fullName evidence="3">Serrate RNA effector molecule homolog</fullName>
    </recommendedName>
    <alternativeName>
        <fullName evidence="5">Arsenite-resistance protein 2 homolog</fullName>
    </alternativeName>
</protein>
<dbReference type="EMBL" id="CAJEWN010000995">
    <property type="protein sequence ID" value="CAD2193004.1"/>
    <property type="molecule type" value="Genomic_DNA"/>
</dbReference>
<evidence type="ECO:0000313" key="9">
    <source>
        <dbReference type="EMBL" id="CAD2193004.1"/>
    </source>
</evidence>
<keyword evidence="4" id="KW-0539">Nucleus</keyword>
<evidence type="ECO:0000256" key="6">
    <source>
        <dbReference type="SAM" id="MobiDB-lite"/>
    </source>
</evidence>
<dbReference type="GO" id="GO:0016604">
    <property type="term" value="C:nuclear body"/>
    <property type="evidence" value="ECO:0007669"/>
    <property type="project" value="TreeGrafter"/>
</dbReference>
<evidence type="ECO:0000256" key="1">
    <source>
        <dbReference type="ARBA" id="ARBA00004123"/>
    </source>
</evidence>
<dbReference type="Pfam" id="PF12066">
    <property type="entry name" value="SERRATE_Ars2_N"/>
    <property type="match status" value="1"/>
</dbReference>
<feature type="domain" description="SERRATE/Ars2 C-terminal" evidence="7">
    <location>
        <begin position="598"/>
        <end position="781"/>
    </location>
</feature>
<evidence type="ECO:0000256" key="2">
    <source>
        <dbReference type="ARBA" id="ARBA00005407"/>
    </source>
</evidence>
<comment type="subcellular location">
    <subcellularLocation>
        <location evidence="1">Nucleus</location>
    </subcellularLocation>
</comment>
<proteinExistence type="inferred from homology"/>
<dbReference type="AlphaFoldDB" id="A0A6V7X150"/>
<feature type="domain" description="SERRATE/Ars2 N-terminal" evidence="8">
    <location>
        <begin position="110"/>
        <end position="220"/>
    </location>
</feature>
<sequence>MVYDEGDQLRSDQEERRREKFSRERGGDYLLDRGRRNFGGPDRRDYSNGLGGVKKRSFRDEDTYQPAKRSRFESAVDSYEPQFNRRSDGNFPPVQTDAASAQPPMLLTFRKFLDTQDDAILTDEEAIAKYNEYKTEFMRQECERYFHAHKDVEWFRRKYHPVESKERRTERRQHILKRLQIFNELLDANKIDALTLSYEHAEQLIRFMDMVVIKLEDGTDADIEAAANEPISDESVLDLLSSKQVTQQKQTQTDDNVADTAVSDEGSSPTKRLVRDVMDTVLDAYEDANKGEEADEAEEGEKPMELNPLIQPTKQAPLPHKTCSIHFRTVPATVPLAEIENLCKQHPGFLRLSLSDPMPVVIDRRSGKSQPIRTALVTYREDVNIKEIFWALRNTKFNGVSLNASVNREFRRRVRSIGATSGLSSQRNIVQNDIRQAAKLIVLYDLKEGLYREENESCEEGEEQLQNESQSADEALLSDLEGAVLKSRNPLLNGISDYLVDVTSAEEDALVENVAQVHGTELMEEMEKDNKMIKVLDRLLLYLRIVHSIDFYATIEYSNEDEMPHRLALIHVRGRPLDNITTTTTTTRVPQLPKTVISGHIATFNALLDQGLFKRALLPEEELQKLGKKDAEKAVQDFLDKNTVEQAPGKYLCPLSGKRFRAVEFVHKHLHSKHQEEIDAARHEALYFNNYLCDPNRPHNQIFVKITNTASAVEREIRRSSASPPPNRNTQNSTLEEGAGGGRDSERPVPRSTWQPLDRFNSSGGGNNRFNGGGGQGQRSFGGGINSGGSTRQRFSYEPVNEVSGAASGGFGGGRSRVDPRAPPSYRDLDAPTEDII</sequence>
<feature type="region of interest" description="Disordered" evidence="6">
    <location>
        <begin position="714"/>
        <end position="837"/>
    </location>
</feature>
<evidence type="ECO:0000256" key="3">
    <source>
        <dbReference type="ARBA" id="ARBA00017364"/>
    </source>
</evidence>
<reference evidence="9 10" key="1">
    <citation type="submission" date="2020-08" db="EMBL/GenBank/DDBJ databases">
        <authorList>
            <person name="Koutsovoulos G."/>
            <person name="Danchin GJ E."/>
        </authorList>
    </citation>
    <scope>NUCLEOTIDE SEQUENCE [LARGE SCALE GENOMIC DNA]</scope>
</reference>
<organism evidence="9 10">
    <name type="scientific">Meloidogyne enterolobii</name>
    <name type="common">Root-knot nematode worm</name>
    <name type="synonym">Meloidogyne mayaguensis</name>
    <dbReference type="NCBI Taxonomy" id="390850"/>
    <lineage>
        <taxon>Eukaryota</taxon>
        <taxon>Metazoa</taxon>
        <taxon>Ecdysozoa</taxon>
        <taxon>Nematoda</taxon>
        <taxon>Chromadorea</taxon>
        <taxon>Rhabditida</taxon>
        <taxon>Tylenchina</taxon>
        <taxon>Tylenchomorpha</taxon>
        <taxon>Tylenchoidea</taxon>
        <taxon>Meloidogynidae</taxon>
        <taxon>Meloidogyninae</taxon>
        <taxon>Meloidogyne</taxon>
    </lineage>
</organism>
<dbReference type="InterPro" id="IPR039727">
    <property type="entry name" value="SE/Ars2"/>
</dbReference>
<feature type="region of interest" description="Disordered" evidence="6">
    <location>
        <begin position="245"/>
        <end position="270"/>
    </location>
</feature>